<evidence type="ECO:0000313" key="1">
    <source>
        <dbReference type="EMBL" id="EJF57285.1"/>
    </source>
</evidence>
<dbReference type="HOGENOM" id="CLU_2223195_0_0_1"/>
<dbReference type="EMBL" id="JH719454">
    <property type="protein sequence ID" value="EJF57285.1"/>
    <property type="molecule type" value="Genomic_DNA"/>
</dbReference>
<dbReference type="KEGG" id="dsq:DICSQDRAFT_140528"/>
<organism evidence="1 2">
    <name type="scientific">Dichomitus squalens (strain LYAD-421)</name>
    <name type="common">Western red white-rot fungus</name>
    <dbReference type="NCBI Taxonomy" id="732165"/>
    <lineage>
        <taxon>Eukaryota</taxon>
        <taxon>Fungi</taxon>
        <taxon>Dikarya</taxon>
        <taxon>Basidiomycota</taxon>
        <taxon>Agaricomycotina</taxon>
        <taxon>Agaricomycetes</taxon>
        <taxon>Polyporales</taxon>
        <taxon>Polyporaceae</taxon>
        <taxon>Dichomitus</taxon>
    </lineage>
</organism>
<dbReference type="RefSeq" id="XP_007370014.1">
    <property type="nucleotide sequence ID" value="XM_007369952.1"/>
</dbReference>
<sequence>MLLKPFLRSQLSKASDCAIDHSGSDGGYRGKSCGAHAVLLPTATPLAPSPALQIHSLVSRTHDDPREAQPDTTHIHSVIAYRVRTSNANVDRTCKLSLPLHVKPLP</sequence>
<protein>
    <submittedName>
        <fullName evidence="1">Uncharacterized protein</fullName>
    </submittedName>
</protein>
<evidence type="ECO:0000313" key="2">
    <source>
        <dbReference type="Proteomes" id="UP000053319"/>
    </source>
</evidence>
<gene>
    <name evidence="1" type="ORF">DICSQDRAFT_140528</name>
</gene>
<reference evidence="1 2" key="1">
    <citation type="journal article" date="2012" name="Science">
        <title>The Paleozoic origin of enzymatic lignin decomposition reconstructed from 31 fungal genomes.</title>
        <authorList>
            <person name="Floudas D."/>
            <person name="Binder M."/>
            <person name="Riley R."/>
            <person name="Barry K."/>
            <person name="Blanchette R.A."/>
            <person name="Henrissat B."/>
            <person name="Martinez A.T."/>
            <person name="Otillar R."/>
            <person name="Spatafora J.W."/>
            <person name="Yadav J.S."/>
            <person name="Aerts A."/>
            <person name="Benoit I."/>
            <person name="Boyd A."/>
            <person name="Carlson A."/>
            <person name="Copeland A."/>
            <person name="Coutinho P.M."/>
            <person name="de Vries R.P."/>
            <person name="Ferreira P."/>
            <person name="Findley K."/>
            <person name="Foster B."/>
            <person name="Gaskell J."/>
            <person name="Glotzer D."/>
            <person name="Gorecki P."/>
            <person name="Heitman J."/>
            <person name="Hesse C."/>
            <person name="Hori C."/>
            <person name="Igarashi K."/>
            <person name="Jurgens J.A."/>
            <person name="Kallen N."/>
            <person name="Kersten P."/>
            <person name="Kohler A."/>
            <person name="Kuees U."/>
            <person name="Kumar T.K.A."/>
            <person name="Kuo A."/>
            <person name="LaButti K."/>
            <person name="Larrondo L.F."/>
            <person name="Lindquist E."/>
            <person name="Ling A."/>
            <person name="Lombard V."/>
            <person name="Lucas S."/>
            <person name="Lundell T."/>
            <person name="Martin R."/>
            <person name="McLaughlin D.J."/>
            <person name="Morgenstern I."/>
            <person name="Morin E."/>
            <person name="Murat C."/>
            <person name="Nagy L.G."/>
            <person name="Nolan M."/>
            <person name="Ohm R.A."/>
            <person name="Patyshakuliyeva A."/>
            <person name="Rokas A."/>
            <person name="Ruiz-Duenas F.J."/>
            <person name="Sabat G."/>
            <person name="Salamov A."/>
            <person name="Samejima M."/>
            <person name="Schmutz J."/>
            <person name="Slot J.C."/>
            <person name="St John F."/>
            <person name="Stenlid J."/>
            <person name="Sun H."/>
            <person name="Sun S."/>
            <person name="Syed K."/>
            <person name="Tsang A."/>
            <person name="Wiebenga A."/>
            <person name="Young D."/>
            <person name="Pisabarro A."/>
            <person name="Eastwood D.C."/>
            <person name="Martin F."/>
            <person name="Cullen D."/>
            <person name="Grigoriev I.V."/>
            <person name="Hibbett D.S."/>
        </authorList>
    </citation>
    <scope>NUCLEOTIDE SEQUENCE [LARGE SCALE GENOMIC DNA]</scope>
    <source>
        <strain evidence="1 2">LYAD-421 SS1</strain>
    </source>
</reference>
<dbReference type="Proteomes" id="UP000053319">
    <property type="component" value="Unassembled WGS sequence"/>
</dbReference>
<dbReference type="GeneID" id="18836014"/>
<accession>R7SNJ5</accession>
<proteinExistence type="predicted"/>
<dbReference type="AlphaFoldDB" id="R7SNJ5"/>
<name>R7SNJ5_DICSQ</name>